<proteinExistence type="predicted"/>
<sequence>MNKSPVLPVLEVRRWKRRGEPYAVYYAPDMAIRAHDHNYLLRLVSDRVALQTPTRFTLLPQFRSLDLH</sequence>
<accession>A0A7U7GEY7</accession>
<evidence type="ECO:0000313" key="2">
    <source>
        <dbReference type="Proteomes" id="UP000019184"/>
    </source>
</evidence>
<dbReference type="AlphaFoldDB" id="A0A7U7GEY7"/>
<evidence type="ECO:0000313" key="1">
    <source>
        <dbReference type="EMBL" id="CDH46860.1"/>
    </source>
</evidence>
<dbReference type="EMBL" id="CBTK010000280">
    <property type="protein sequence ID" value="CDH46860.1"/>
    <property type="molecule type" value="Genomic_DNA"/>
</dbReference>
<keyword evidence="2" id="KW-1185">Reference proteome</keyword>
<name>A0A7U7GEY7_9GAMM</name>
<gene>
    <name evidence="1" type="ORF">BN874_630006</name>
</gene>
<comment type="caution">
    <text evidence="1">The sequence shown here is derived from an EMBL/GenBank/DDBJ whole genome shotgun (WGS) entry which is preliminary data.</text>
</comment>
<dbReference type="OrthoDB" id="9893672at2"/>
<dbReference type="RefSeq" id="WP_034435573.1">
    <property type="nucleotide sequence ID" value="NZ_CBTK010000280.1"/>
</dbReference>
<dbReference type="Proteomes" id="UP000019184">
    <property type="component" value="Unassembled WGS sequence"/>
</dbReference>
<reference evidence="1 2" key="1">
    <citation type="journal article" date="2014" name="ISME J.">
        <title>Candidatus Competibacter-lineage genomes retrieved from metagenomes reveal functional metabolic diversity.</title>
        <authorList>
            <person name="McIlroy S.J."/>
            <person name="Albertsen M."/>
            <person name="Andresen E.K."/>
            <person name="Saunders A.M."/>
            <person name="Kristiansen R."/>
            <person name="Stokholm-Bjerregaard M."/>
            <person name="Nielsen K.L."/>
            <person name="Nielsen P.H."/>
        </authorList>
    </citation>
    <scope>NUCLEOTIDE SEQUENCE [LARGE SCALE GENOMIC DNA]</scope>
    <source>
        <strain evidence="1 2">Run_B_J11</strain>
    </source>
</reference>
<protein>
    <submittedName>
        <fullName evidence="1">Uncharacterized protein</fullName>
    </submittedName>
</protein>
<organism evidence="1 2">
    <name type="scientific">Candidatus Contendobacter odensis Run_B_J11</name>
    <dbReference type="NCBI Taxonomy" id="1400861"/>
    <lineage>
        <taxon>Bacteria</taxon>
        <taxon>Pseudomonadati</taxon>
        <taxon>Pseudomonadota</taxon>
        <taxon>Gammaproteobacteria</taxon>
        <taxon>Candidatus Competibacteraceae</taxon>
        <taxon>Candidatus Contendibacter</taxon>
    </lineage>
</organism>